<evidence type="ECO:0000313" key="2">
    <source>
        <dbReference type="Proteomes" id="UP001281147"/>
    </source>
</evidence>
<reference evidence="1" key="1">
    <citation type="submission" date="2023-07" db="EMBL/GenBank/DDBJ databases">
        <title>Black Yeasts Isolated from many extreme environments.</title>
        <authorList>
            <person name="Coleine C."/>
            <person name="Stajich J.E."/>
            <person name="Selbmann L."/>
        </authorList>
    </citation>
    <scope>NUCLEOTIDE SEQUENCE</scope>
    <source>
        <strain evidence="1">CCFEE 5714</strain>
    </source>
</reference>
<proteinExistence type="predicted"/>
<comment type="caution">
    <text evidence="1">The sequence shown here is derived from an EMBL/GenBank/DDBJ whole genome shotgun (WGS) entry which is preliminary data.</text>
</comment>
<organism evidence="1 2">
    <name type="scientific">Vermiconidia calcicola</name>
    <dbReference type="NCBI Taxonomy" id="1690605"/>
    <lineage>
        <taxon>Eukaryota</taxon>
        <taxon>Fungi</taxon>
        <taxon>Dikarya</taxon>
        <taxon>Ascomycota</taxon>
        <taxon>Pezizomycotina</taxon>
        <taxon>Dothideomycetes</taxon>
        <taxon>Dothideomycetidae</taxon>
        <taxon>Mycosphaerellales</taxon>
        <taxon>Extremaceae</taxon>
        <taxon>Vermiconidia</taxon>
    </lineage>
</organism>
<dbReference type="Proteomes" id="UP001281147">
    <property type="component" value="Unassembled WGS sequence"/>
</dbReference>
<accession>A0ACC3MG21</accession>
<dbReference type="EMBL" id="JAUTXU010000294">
    <property type="protein sequence ID" value="KAK3686958.1"/>
    <property type="molecule type" value="Genomic_DNA"/>
</dbReference>
<evidence type="ECO:0000313" key="1">
    <source>
        <dbReference type="EMBL" id="KAK3686958.1"/>
    </source>
</evidence>
<protein>
    <submittedName>
        <fullName evidence="1">Uncharacterized protein</fullName>
    </submittedName>
</protein>
<name>A0ACC3MG21_9PEZI</name>
<sequence>MRSTPQCSVSTASAINRGLRAEESSSHGRRSDRRNVSKKYPGPRNATESKGADRKDRPQPARFTIGRDADEHGRRRTFPAKEMVRFHTSNPGRREREESRNNRPVASKLDAPFHHEPGRRLPTTTPSTRLKPSPEQPDGNPSLTQQIRHLRDLMYALQGTPGYFDDLPRRDILGQANVILKRMNETQAAQGEGDIVPFYCENINMHKKGQLVRGVQPPDGSQTVVWFDERRRRFLLVEKGDSARISPKAQALDGSPFIRKHIDQNDPIFESKERIGSESENKVASTEATETGKVAQDPNKALHAKLQRLSHLVDTLQHAEQMGFDEQVQSFIPKISELLEAIKGVPAAPLRYASLKIMGTPSKKDGVWVDANQLPVVEKSLLWLNRAGDEGSLKLVLSEKAKSLASDTDSTSSPFDTAAKLPRPLYEALNRLPPLLLAFQRDESSSHAPTKQKMRMRTLRSYVNRINHALEHGGLQAGHLERRWNVKTGENMTLFNTTKPDARKTVLWLRGNRAQLVVKAQSNFTAQGETDDDLKIGVGRAVTGGTVVSERENEDNGEQEQEEEESDIPLSVPYTTAASAFLYGSNTVLAALQGKRRKLYQLYLHPRISSNETQANTIRTLAKEAGIPIHSNTSLKLMDKMSEDRPHNGVVLEASNLPAPPVLGLRKPDRRTDIIPLDLDRQNAEALAVNGAPEALPTLTNTWRYPFVLMLDGILDPMNVGNILRTAHFFGVDAVAVSTNTCCSLASSALAKASSGACEAIQLLALPKPSHFIYTSAKAGWRIYGSVAPPALTNEGLPLGVPAKDAAKYTSSAAVANSSPLANHPVILMLGAEGEGLRDNLKNRADRFVSIAQGQRSGSAVSVGVDSVNVGVAAAVLVESFMRKPEGFREGSRVGDLGF</sequence>
<gene>
    <name evidence="1" type="ORF">LTR37_019312</name>
</gene>
<keyword evidence="2" id="KW-1185">Reference proteome</keyword>